<protein>
    <submittedName>
        <fullName evidence="1">Uncharacterized protein</fullName>
    </submittedName>
</protein>
<sequence length="136" mass="15695">MYPLFISAAMILRSPKMQIEMLTLPWFRKRSPLFLFFCVTWNSLSCPSMEGGLYRVLASRKYERLVSAVSPATPHSFCDLVLGVQFKESRDIFYGRWERKIKKMICIEVLANLPASNSHIVYKYSGHPHQESVSSV</sequence>
<reference evidence="1" key="1">
    <citation type="submission" date="2022-05" db="EMBL/GenBank/DDBJ databases">
        <title>The Musa troglodytarum L. genome provides insights into the mechanism of non-climacteric behaviour and enrichment of carotenoids.</title>
        <authorList>
            <person name="Wang J."/>
        </authorList>
    </citation>
    <scope>NUCLEOTIDE SEQUENCE</scope>
    <source>
        <tissue evidence="1">Leaf</tissue>
    </source>
</reference>
<evidence type="ECO:0000313" key="2">
    <source>
        <dbReference type="Proteomes" id="UP001055439"/>
    </source>
</evidence>
<dbReference type="EMBL" id="CP097504">
    <property type="protein sequence ID" value="URD90366.1"/>
    <property type="molecule type" value="Genomic_DNA"/>
</dbReference>
<dbReference type="Proteomes" id="UP001055439">
    <property type="component" value="Chromosome 2"/>
</dbReference>
<keyword evidence="2" id="KW-1185">Reference proteome</keyword>
<proteinExistence type="predicted"/>
<dbReference type="AlphaFoldDB" id="A0A9E7F9I1"/>
<gene>
    <name evidence="1" type="ORF">MUK42_32882</name>
</gene>
<accession>A0A9E7F9I1</accession>
<evidence type="ECO:0000313" key="1">
    <source>
        <dbReference type="EMBL" id="URD90366.1"/>
    </source>
</evidence>
<organism evidence="1 2">
    <name type="scientific">Musa troglodytarum</name>
    <name type="common">fe'i banana</name>
    <dbReference type="NCBI Taxonomy" id="320322"/>
    <lineage>
        <taxon>Eukaryota</taxon>
        <taxon>Viridiplantae</taxon>
        <taxon>Streptophyta</taxon>
        <taxon>Embryophyta</taxon>
        <taxon>Tracheophyta</taxon>
        <taxon>Spermatophyta</taxon>
        <taxon>Magnoliopsida</taxon>
        <taxon>Liliopsida</taxon>
        <taxon>Zingiberales</taxon>
        <taxon>Musaceae</taxon>
        <taxon>Musa</taxon>
    </lineage>
</organism>
<name>A0A9E7F9I1_9LILI</name>